<dbReference type="CDD" id="cd01647">
    <property type="entry name" value="RT_LTR"/>
    <property type="match status" value="1"/>
</dbReference>
<feature type="domain" description="Reverse transcriptase" evidence="1">
    <location>
        <begin position="75"/>
        <end position="164"/>
    </location>
</feature>
<dbReference type="EMBL" id="NCKW01011435">
    <property type="protein sequence ID" value="POM63509.1"/>
    <property type="molecule type" value="Genomic_DNA"/>
</dbReference>
<organism evidence="2 3">
    <name type="scientific">Phytophthora palmivora</name>
    <dbReference type="NCBI Taxonomy" id="4796"/>
    <lineage>
        <taxon>Eukaryota</taxon>
        <taxon>Sar</taxon>
        <taxon>Stramenopiles</taxon>
        <taxon>Oomycota</taxon>
        <taxon>Peronosporomycetes</taxon>
        <taxon>Peronosporales</taxon>
        <taxon>Peronosporaceae</taxon>
        <taxon>Phytophthora</taxon>
    </lineage>
</organism>
<dbReference type="PANTHER" id="PTHR24559:SF444">
    <property type="entry name" value="REVERSE TRANSCRIPTASE DOMAIN-CONTAINING PROTEIN"/>
    <property type="match status" value="1"/>
</dbReference>
<dbReference type="InterPro" id="IPR000477">
    <property type="entry name" value="RT_dom"/>
</dbReference>
<evidence type="ECO:0000313" key="2">
    <source>
        <dbReference type="EMBL" id="POM63509.1"/>
    </source>
</evidence>
<dbReference type="Gene3D" id="3.10.10.10">
    <property type="entry name" value="HIV Type 1 Reverse Transcriptase, subunit A, domain 1"/>
    <property type="match status" value="1"/>
</dbReference>
<name>A0A2P4XD90_9STRA</name>
<evidence type="ECO:0000313" key="3">
    <source>
        <dbReference type="Proteomes" id="UP000237271"/>
    </source>
</evidence>
<reference evidence="2 3" key="1">
    <citation type="journal article" date="2017" name="Genome Biol. Evol.">
        <title>Phytophthora megakarya and P. palmivora, closely related causal agents of cacao black pod rot, underwent increases in genome sizes and gene numbers by different mechanisms.</title>
        <authorList>
            <person name="Ali S.S."/>
            <person name="Shao J."/>
            <person name="Lary D.J."/>
            <person name="Kronmiller B."/>
            <person name="Shen D."/>
            <person name="Strem M.D."/>
            <person name="Amoako-Attah I."/>
            <person name="Akrofi A.Y."/>
            <person name="Begoude B.A."/>
            <person name="Ten Hoopen G.M."/>
            <person name="Coulibaly K."/>
            <person name="Kebe B.I."/>
            <person name="Melnick R.L."/>
            <person name="Guiltinan M.J."/>
            <person name="Tyler B.M."/>
            <person name="Meinhardt L.W."/>
            <person name="Bailey B.A."/>
        </authorList>
    </citation>
    <scope>NUCLEOTIDE SEQUENCE [LARGE SCALE GENOMIC DNA]</scope>
    <source>
        <strain evidence="3">sbr112.9</strain>
    </source>
</reference>
<protein>
    <submittedName>
        <fullName evidence="2">Polyprotein</fullName>
    </submittedName>
</protein>
<keyword evidence="3" id="KW-1185">Reference proteome</keyword>
<dbReference type="AlphaFoldDB" id="A0A2P4XD90"/>
<sequence>MVQAGIIRPSTSASCAPTFCVKKPIGWRIVHDFRQLNLATILSAIPMPRKEDTFDAMAGNYWFSCMDLHWGAFSTPDGLFEYLVTPMRLSGSPGSFNRLLQKVFRDLRDIMRIYFGDIYVFTQSEDVSEHLDALDRVLKRCEEQKLYIKLSKCQFCVDEIPCLGDFVGRNSVRKDPDKLKIIAEWPVPKTKKHMESFL</sequence>
<dbReference type="InterPro" id="IPR043128">
    <property type="entry name" value="Rev_trsase/Diguanyl_cyclase"/>
</dbReference>
<dbReference type="Gene3D" id="3.30.70.270">
    <property type="match status" value="1"/>
</dbReference>
<dbReference type="InterPro" id="IPR043502">
    <property type="entry name" value="DNA/RNA_pol_sf"/>
</dbReference>
<dbReference type="OrthoDB" id="124337at2759"/>
<dbReference type="FunFam" id="3.30.70.270:FF:000003">
    <property type="entry name" value="Transposon Ty3-G Gag-Pol polyprotein"/>
    <property type="match status" value="1"/>
</dbReference>
<proteinExistence type="predicted"/>
<evidence type="ECO:0000259" key="1">
    <source>
        <dbReference type="Pfam" id="PF00078"/>
    </source>
</evidence>
<dbReference type="Proteomes" id="UP000237271">
    <property type="component" value="Unassembled WGS sequence"/>
</dbReference>
<dbReference type="Pfam" id="PF00078">
    <property type="entry name" value="RVT_1"/>
    <property type="match status" value="1"/>
</dbReference>
<comment type="caution">
    <text evidence="2">The sequence shown here is derived from an EMBL/GenBank/DDBJ whole genome shotgun (WGS) entry which is preliminary data.</text>
</comment>
<gene>
    <name evidence="2" type="ORF">PHPALM_21080</name>
</gene>
<dbReference type="SUPFAM" id="SSF56672">
    <property type="entry name" value="DNA/RNA polymerases"/>
    <property type="match status" value="1"/>
</dbReference>
<dbReference type="InterPro" id="IPR053134">
    <property type="entry name" value="RNA-dir_DNA_polymerase"/>
</dbReference>
<dbReference type="PANTHER" id="PTHR24559">
    <property type="entry name" value="TRANSPOSON TY3-I GAG-POL POLYPROTEIN"/>
    <property type="match status" value="1"/>
</dbReference>
<accession>A0A2P4XD90</accession>